<dbReference type="RefSeq" id="WP_143381445.1">
    <property type="nucleotide sequence ID" value="NZ_CP041637.1"/>
</dbReference>
<sequence length="167" mass="19332">MNIRKFMLSITMLCITLSCVSLSAQTTAKTIPVYNFDEIEPLLYTDSDTIHIVNFWAMWCAPCVKELPIIKDYEAQHPNVKVLLVSMDFPENITSELLPFLNEKKITSKVVMLDDPDANTWIDKIDPNWSGAIPFTIIFNKNKRTFHERAFKNLEDLEQEINNTFNN</sequence>
<dbReference type="Pfam" id="PF00578">
    <property type="entry name" value="AhpC-TSA"/>
    <property type="match status" value="1"/>
</dbReference>
<dbReference type="InterPro" id="IPR000866">
    <property type="entry name" value="AhpC/TSA"/>
</dbReference>
<feature type="chain" id="PRO_5022074387" evidence="2">
    <location>
        <begin position="24"/>
        <end position="167"/>
    </location>
</feature>
<dbReference type="EMBL" id="CP041637">
    <property type="protein sequence ID" value="QDO94561.1"/>
    <property type="molecule type" value="Genomic_DNA"/>
</dbReference>
<dbReference type="InterPro" id="IPR013766">
    <property type="entry name" value="Thioredoxin_domain"/>
</dbReference>
<feature type="signal peptide" evidence="2">
    <location>
        <begin position="1"/>
        <end position="23"/>
    </location>
</feature>
<dbReference type="GO" id="GO:0016209">
    <property type="term" value="F:antioxidant activity"/>
    <property type="evidence" value="ECO:0007669"/>
    <property type="project" value="InterPro"/>
</dbReference>
<keyword evidence="1" id="KW-0676">Redox-active center</keyword>
<dbReference type="KEGG" id="fop:FNB79_11485"/>
<dbReference type="SUPFAM" id="SSF52833">
    <property type="entry name" value="Thioredoxin-like"/>
    <property type="match status" value="1"/>
</dbReference>
<reference evidence="4 5" key="1">
    <citation type="submission" date="2019-07" db="EMBL/GenBank/DDBJ databases">
        <title>Genome sequencing for Formosa sp. PS13.</title>
        <authorList>
            <person name="Park S.-J."/>
        </authorList>
    </citation>
    <scope>NUCLEOTIDE SEQUENCE [LARGE SCALE GENOMIC DNA]</scope>
    <source>
        <strain evidence="4 5">PS13</strain>
    </source>
</reference>
<dbReference type="PROSITE" id="PS00194">
    <property type="entry name" value="THIOREDOXIN_1"/>
    <property type="match status" value="1"/>
</dbReference>
<dbReference type="PROSITE" id="PS51257">
    <property type="entry name" value="PROKAR_LIPOPROTEIN"/>
    <property type="match status" value="1"/>
</dbReference>
<evidence type="ECO:0000256" key="1">
    <source>
        <dbReference type="ARBA" id="ARBA00023284"/>
    </source>
</evidence>
<dbReference type="PROSITE" id="PS51352">
    <property type="entry name" value="THIOREDOXIN_2"/>
    <property type="match status" value="1"/>
</dbReference>
<protein>
    <submittedName>
        <fullName evidence="4">TlpA family protein disulfide reductase</fullName>
    </submittedName>
</protein>
<dbReference type="AlphaFoldDB" id="A0A516GSR2"/>
<name>A0A516GSR2_9FLAO</name>
<dbReference type="PANTHER" id="PTHR42852:SF13">
    <property type="entry name" value="PROTEIN DIPZ"/>
    <property type="match status" value="1"/>
</dbReference>
<organism evidence="4 5">
    <name type="scientific">Formosa sediminum</name>
    <dbReference type="NCBI Taxonomy" id="2594004"/>
    <lineage>
        <taxon>Bacteria</taxon>
        <taxon>Pseudomonadati</taxon>
        <taxon>Bacteroidota</taxon>
        <taxon>Flavobacteriia</taxon>
        <taxon>Flavobacteriales</taxon>
        <taxon>Flavobacteriaceae</taxon>
        <taxon>Formosa</taxon>
    </lineage>
</organism>
<dbReference type="PANTHER" id="PTHR42852">
    <property type="entry name" value="THIOL:DISULFIDE INTERCHANGE PROTEIN DSBE"/>
    <property type="match status" value="1"/>
</dbReference>
<dbReference type="Proteomes" id="UP000319209">
    <property type="component" value="Chromosome"/>
</dbReference>
<dbReference type="InterPro" id="IPR050553">
    <property type="entry name" value="Thioredoxin_ResA/DsbE_sf"/>
</dbReference>
<keyword evidence="2" id="KW-0732">Signal</keyword>
<dbReference type="OrthoDB" id="9815205at2"/>
<dbReference type="InterPro" id="IPR036249">
    <property type="entry name" value="Thioredoxin-like_sf"/>
</dbReference>
<dbReference type="CDD" id="cd02966">
    <property type="entry name" value="TlpA_like_family"/>
    <property type="match status" value="1"/>
</dbReference>
<feature type="domain" description="Thioredoxin" evidence="3">
    <location>
        <begin position="13"/>
        <end position="166"/>
    </location>
</feature>
<dbReference type="Gene3D" id="3.40.30.10">
    <property type="entry name" value="Glutaredoxin"/>
    <property type="match status" value="1"/>
</dbReference>
<evidence type="ECO:0000313" key="5">
    <source>
        <dbReference type="Proteomes" id="UP000319209"/>
    </source>
</evidence>
<accession>A0A516GSR2</accession>
<keyword evidence="5" id="KW-1185">Reference proteome</keyword>
<proteinExistence type="predicted"/>
<dbReference type="InterPro" id="IPR017937">
    <property type="entry name" value="Thioredoxin_CS"/>
</dbReference>
<evidence type="ECO:0000313" key="4">
    <source>
        <dbReference type="EMBL" id="QDO94561.1"/>
    </source>
</evidence>
<dbReference type="GO" id="GO:0016491">
    <property type="term" value="F:oxidoreductase activity"/>
    <property type="evidence" value="ECO:0007669"/>
    <property type="project" value="InterPro"/>
</dbReference>
<evidence type="ECO:0000256" key="2">
    <source>
        <dbReference type="SAM" id="SignalP"/>
    </source>
</evidence>
<gene>
    <name evidence="4" type="ORF">FNB79_11485</name>
</gene>
<evidence type="ECO:0000259" key="3">
    <source>
        <dbReference type="PROSITE" id="PS51352"/>
    </source>
</evidence>